<gene>
    <name evidence="3" type="ORF">OMES3154_00335</name>
</gene>
<dbReference type="GO" id="GO:0016020">
    <property type="term" value="C:membrane"/>
    <property type="evidence" value="ECO:0007669"/>
    <property type="project" value="InterPro"/>
</dbReference>
<accession>A0A6I8MCA1</accession>
<organism evidence="3 4">
    <name type="scientific">Oceanivirga miroungae</name>
    <dbReference type="NCBI Taxonomy" id="1130046"/>
    <lineage>
        <taxon>Bacteria</taxon>
        <taxon>Fusobacteriati</taxon>
        <taxon>Fusobacteriota</taxon>
        <taxon>Fusobacteriia</taxon>
        <taxon>Fusobacteriales</taxon>
        <taxon>Leptotrichiaceae</taxon>
        <taxon>Oceanivirga</taxon>
    </lineage>
</organism>
<dbReference type="EMBL" id="CABWIB010000001">
    <property type="protein sequence ID" value="VWL85059.1"/>
    <property type="molecule type" value="Genomic_DNA"/>
</dbReference>
<protein>
    <submittedName>
        <fullName evidence="3">PTS system fructose subfamily transporter subunit IIA</fullName>
    </submittedName>
</protein>
<evidence type="ECO:0000313" key="4">
    <source>
        <dbReference type="Proteomes" id="UP000419017"/>
    </source>
</evidence>
<evidence type="ECO:0000259" key="2">
    <source>
        <dbReference type="PROSITE" id="PS51096"/>
    </source>
</evidence>
<dbReference type="GO" id="GO:0047324">
    <property type="term" value="F:phosphoenolpyruvate-glycerone phosphotransferase activity"/>
    <property type="evidence" value="ECO:0007669"/>
    <property type="project" value="InterPro"/>
</dbReference>
<dbReference type="Pfam" id="PF03610">
    <property type="entry name" value="EIIA-man"/>
    <property type="match status" value="1"/>
</dbReference>
<sequence length="128" mass="14149">MVSIVVITHSRALGDELIKFSEIFKTSEFSIENGTDKNLDFGTNIDYVESKIKKVDDGSGVLIFVDLGSSIDIAYKVKEKLSKEHKIEVSTSPILEGLITAVAANDEDVDLKELKKLAEDSINFRKAK</sequence>
<keyword evidence="1" id="KW-0808">Transferase</keyword>
<name>A0A6I8MCA1_9FUSO</name>
<proteinExistence type="predicted"/>
<dbReference type="PANTHER" id="PTHR38594:SF1">
    <property type="entry name" value="PEP-DEPENDENT DIHYDROXYACETONE KINASE, PHOSPHORYL DONOR SUBUNIT DHAM"/>
    <property type="match status" value="1"/>
</dbReference>
<dbReference type="GO" id="GO:0019563">
    <property type="term" value="P:glycerol catabolic process"/>
    <property type="evidence" value="ECO:0007669"/>
    <property type="project" value="InterPro"/>
</dbReference>
<dbReference type="InterPro" id="IPR036662">
    <property type="entry name" value="PTS_EIIA_man-typ_sf"/>
</dbReference>
<reference evidence="3 4" key="1">
    <citation type="submission" date="2019-10" db="EMBL/GenBank/DDBJ databases">
        <authorList>
            <person name="Blom J."/>
        </authorList>
    </citation>
    <scope>NUCLEOTIDE SEQUENCE [LARGE SCALE GENOMIC DNA]</scope>
    <source>
        <strain evidence="3 4">ES3154-GLU</strain>
    </source>
</reference>
<dbReference type="Proteomes" id="UP000419017">
    <property type="component" value="Unassembled WGS sequence"/>
</dbReference>
<dbReference type="GO" id="GO:0009401">
    <property type="term" value="P:phosphoenolpyruvate-dependent sugar phosphotransferase system"/>
    <property type="evidence" value="ECO:0007669"/>
    <property type="project" value="InterPro"/>
</dbReference>
<dbReference type="PROSITE" id="PS51096">
    <property type="entry name" value="PTS_EIIA_TYPE_4"/>
    <property type="match status" value="1"/>
</dbReference>
<dbReference type="SUPFAM" id="SSF53062">
    <property type="entry name" value="PTS system fructose IIA component-like"/>
    <property type="match status" value="1"/>
</dbReference>
<dbReference type="Gene3D" id="3.40.50.510">
    <property type="entry name" value="Phosphotransferase system, mannose-type IIA component"/>
    <property type="match status" value="1"/>
</dbReference>
<dbReference type="InterPro" id="IPR039643">
    <property type="entry name" value="DhaM"/>
</dbReference>
<dbReference type="InterPro" id="IPR004701">
    <property type="entry name" value="PTS_EIIA_man-typ"/>
</dbReference>
<dbReference type="AlphaFoldDB" id="A0A6I8MCA1"/>
<evidence type="ECO:0000256" key="1">
    <source>
        <dbReference type="ARBA" id="ARBA00022679"/>
    </source>
</evidence>
<feature type="domain" description="PTS EIIA type-4" evidence="2">
    <location>
        <begin position="1"/>
        <end position="128"/>
    </location>
</feature>
<dbReference type="RefSeq" id="WP_156683085.1">
    <property type="nucleotide sequence ID" value="NZ_CABWIB010000001.1"/>
</dbReference>
<evidence type="ECO:0000313" key="3">
    <source>
        <dbReference type="EMBL" id="VWL85059.1"/>
    </source>
</evidence>
<dbReference type="PANTHER" id="PTHR38594">
    <property type="entry name" value="PEP-DEPENDENT DIHYDROXYACETONE KINASE, PHOSPHORYL DONOR SUBUNIT DHAM"/>
    <property type="match status" value="1"/>
</dbReference>
<keyword evidence="4" id="KW-1185">Reference proteome</keyword>